<dbReference type="Pfam" id="PF08005">
    <property type="entry name" value="PHR"/>
    <property type="match status" value="1"/>
</dbReference>
<evidence type="ECO:0000313" key="15">
    <source>
        <dbReference type="EMBL" id="RMX53491.1"/>
    </source>
</evidence>
<dbReference type="PROSITE" id="PS50026">
    <property type="entry name" value="EGF_3"/>
    <property type="match status" value="4"/>
</dbReference>
<dbReference type="InterPro" id="IPR008979">
    <property type="entry name" value="Galactose-bd-like_sf"/>
</dbReference>
<keyword evidence="11" id="KW-0325">Glycoprotein</keyword>
<dbReference type="EMBL" id="RCHS01001425">
    <property type="protein sequence ID" value="RMX53491.1"/>
    <property type="molecule type" value="Genomic_DNA"/>
</dbReference>
<feature type="disulfide bond" evidence="12">
    <location>
        <begin position="630"/>
        <end position="639"/>
    </location>
</feature>
<keyword evidence="9" id="KW-0472">Membrane</keyword>
<evidence type="ECO:0000256" key="8">
    <source>
        <dbReference type="ARBA" id="ARBA00022989"/>
    </source>
</evidence>
<protein>
    <submittedName>
        <fullName evidence="15">Uncharacterized protein</fullName>
    </submittedName>
</protein>
<keyword evidence="16" id="KW-1185">Reference proteome</keyword>
<dbReference type="InterPro" id="IPR001881">
    <property type="entry name" value="EGF-like_Ca-bd_dom"/>
</dbReference>
<dbReference type="PROSITE" id="PS01187">
    <property type="entry name" value="EGF_CA"/>
    <property type="match status" value="1"/>
</dbReference>
<dbReference type="SUPFAM" id="SSF57196">
    <property type="entry name" value="EGF/Laminin"/>
    <property type="match status" value="3"/>
</dbReference>
<dbReference type="PANTHER" id="PTHR24049:SF22">
    <property type="entry name" value="DROSOPHILA CRUMBS HOMOLOG"/>
    <property type="match status" value="1"/>
</dbReference>
<dbReference type="PROSITE" id="PS00010">
    <property type="entry name" value="ASX_HYDROXYL"/>
    <property type="match status" value="2"/>
</dbReference>
<dbReference type="SMART" id="SM00231">
    <property type="entry name" value="FA58C"/>
    <property type="match status" value="1"/>
</dbReference>
<dbReference type="Proteomes" id="UP000275408">
    <property type="component" value="Unassembled WGS sequence"/>
</dbReference>
<keyword evidence="2" id="KW-1003">Cell membrane</keyword>
<feature type="disulfide bond" evidence="12">
    <location>
        <begin position="646"/>
        <end position="656"/>
    </location>
</feature>
<dbReference type="PROSITE" id="PS50022">
    <property type="entry name" value="FA58C_3"/>
    <property type="match status" value="2"/>
</dbReference>
<dbReference type="PROSITE" id="PS00022">
    <property type="entry name" value="EGF_1"/>
    <property type="match status" value="4"/>
</dbReference>
<keyword evidence="5" id="KW-0732">Signal</keyword>
<feature type="domain" description="EGF-like" evidence="14">
    <location>
        <begin position="564"/>
        <end position="600"/>
    </location>
</feature>
<dbReference type="SMART" id="SM00181">
    <property type="entry name" value="EGF"/>
    <property type="match status" value="4"/>
</dbReference>
<dbReference type="GO" id="GO:0032991">
    <property type="term" value="C:protein-containing complex"/>
    <property type="evidence" value="ECO:0007669"/>
    <property type="project" value="TreeGrafter"/>
</dbReference>
<keyword evidence="3 12" id="KW-0245">EGF-like domain</keyword>
<gene>
    <name evidence="15" type="ORF">pdam_00017350</name>
</gene>
<dbReference type="GO" id="GO:0007154">
    <property type="term" value="P:cell communication"/>
    <property type="evidence" value="ECO:0007669"/>
    <property type="project" value="UniProtKB-ARBA"/>
</dbReference>
<feature type="disulfide bond" evidence="12">
    <location>
        <begin position="667"/>
        <end position="676"/>
    </location>
</feature>
<dbReference type="GO" id="GO:0023052">
    <property type="term" value="P:signaling"/>
    <property type="evidence" value="ECO:0007669"/>
    <property type="project" value="UniProtKB-ARBA"/>
</dbReference>
<evidence type="ECO:0000256" key="3">
    <source>
        <dbReference type="ARBA" id="ARBA00022536"/>
    </source>
</evidence>
<evidence type="ECO:0000256" key="10">
    <source>
        <dbReference type="ARBA" id="ARBA00023157"/>
    </source>
</evidence>
<dbReference type="InterPro" id="IPR000421">
    <property type="entry name" value="FA58C"/>
</dbReference>
<name>A0A3M6UIL8_POCDA</name>
<dbReference type="FunFam" id="2.10.25.10:FF:000472">
    <property type="entry name" value="Uncharacterized protein, isoform A"/>
    <property type="match status" value="1"/>
</dbReference>
<feature type="disulfide bond" evidence="12">
    <location>
        <begin position="706"/>
        <end position="715"/>
    </location>
</feature>
<dbReference type="SUPFAM" id="SSF49785">
    <property type="entry name" value="Galactose-binding domain-like"/>
    <property type="match status" value="2"/>
</dbReference>
<dbReference type="Pfam" id="PF00754">
    <property type="entry name" value="F5_F8_type_C"/>
    <property type="match status" value="1"/>
</dbReference>
<dbReference type="InterPro" id="IPR000152">
    <property type="entry name" value="EGF-type_Asp/Asn_hydroxyl_site"/>
</dbReference>
<dbReference type="GO" id="GO:0045197">
    <property type="term" value="P:establishment or maintenance of epithelial cell apical/basal polarity"/>
    <property type="evidence" value="ECO:0007669"/>
    <property type="project" value="TreeGrafter"/>
</dbReference>
<evidence type="ECO:0000256" key="1">
    <source>
        <dbReference type="ARBA" id="ARBA00004251"/>
    </source>
</evidence>
<evidence type="ECO:0000313" key="16">
    <source>
        <dbReference type="Proteomes" id="UP000275408"/>
    </source>
</evidence>
<dbReference type="STRING" id="46731.A0A3M6UIL8"/>
<dbReference type="PANTHER" id="PTHR24049">
    <property type="entry name" value="CRUMBS FAMILY MEMBER"/>
    <property type="match status" value="1"/>
</dbReference>
<dbReference type="InterPro" id="IPR051022">
    <property type="entry name" value="Notch_Cell-Fate_Det"/>
</dbReference>
<dbReference type="GO" id="GO:0005886">
    <property type="term" value="C:plasma membrane"/>
    <property type="evidence" value="ECO:0007669"/>
    <property type="project" value="UniProtKB-SubCell"/>
</dbReference>
<feature type="domain" description="EGF-like" evidence="14">
    <location>
        <begin position="678"/>
        <end position="716"/>
    </location>
</feature>
<feature type="domain" description="EGF-like" evidence="14">
    <location>
        <begin position="604"/>
        <end position="640"/>
    </location>
</feature>
<dbReference type="InterPro" id="IPR038648">
    <property type="entry name" value="PHR_sf"/>
</dbReference>
<feature type="domain" description="F5/8 type C" evidence="13">
    <location>
        <begin position="63"/>
        <end position="219"/>
    </location>
</feature>
<dbReference type="InterPro" id="IPR018097">
    <property type="entry name" value="EGF_Ca-bd_CS"/>
</dbReference>
<dbReference type="CDD" id="cd00057">
    <property type="entry name" value="FA58C"/>
    <property type="match status" value="1"/>
</dbReference>
<dbReference type="InterPro" id="IPR013032">
    <property type="entry name" value="EGF-like_CS"/>
</dbReference>
<evidence type="ECO:0000256" key="11">
    <source>
        <dbReference type="ARBA" id="ARBA00023180"/>
    </source>
</evidence>
<dbReference type="Pfam" id="PF00008">
    <property type="entry name" value="EGF"/>
    <property type="match status" value="2"/>
</dbReference>
<evidence type="ECO:0000256" key="7">
    <source>
        <dbReference type="ARBA" id="ARBA00022837"/>
    </source>
</evidence>
<dbReference type="Gene3D" id="2.60.120.820">
    <property type="entry name" value="PHR domain"/>
    <property type="match status" value="1"/>
</dbReference>
<dbReference type="AlphaFoldDB" id="A0A3M6UIL8"/>
<feature type="domain" description="EGF-like" evidence="14">
    <location>
        <begin position="642"/>
        <end position="677"/>
    </location>
</feature>
<feature type="disulfide bond" evidence="12">
    <location>
        <begin position="568"/>
        <end position="578"/>
    </location>
</feature>
<dbReference type="OrthoDB" id="6071166at2759"/>
<dbReference type="FunFam" id="2.10.25.10:FF:000391">
    <property type="entry name" value="Weary, isoform C"/>
    <property type="match status" value="1"/>
</dbReference>
<keyword evidence="6" id="KW-0677">Repeat</keyword>
<feature type="domain" description="F5/8 type C" evidence="13">
    <location>
        <begin position="232"/>
        <end position="383"/>
    </location>
</feature>
<sequence length="875" mass="96586">MRRKPSLINAFLVVSGVMTFINNGTSTSLLLEATKVTSGPIYAGNKIIELNAFERARGCIACCISRKAVEREVRLSNSQIAASSSRKETFLSYSGRIGDSFTGWIPKKRSKKEFHTLHFFQVDLKLVAGIKMAAIHGVAREIPLDLIFLVTSEDGLEWKQRRHAIETAVDRIDSDTVMVMKSLKYETFARFVRIVLPPFDKRMKVGEEMPGYKVELFHCLNTGSVWHRNTVPSPIGLGIESGAIPDSQFTSTSQLSLEYGAQFSRLNSRTGGGAWCAASCDPSVYLQIDLGRVLLIRELDVQSKHDDSGGTNTVLSFFLENSADGASWEYYKANGANKLFLGSTLRNLAIRHKLLIPVNARFVRFRPKTCINQACMRAELYFYPDFVGQDVPVVFGRSFLLKATTSTLIVCKSEVRRSERHCKSTSDGGGTWKELPRNVLNVIAYDPVGDTHYGVATNKKTFLRNKRSPFMEWIAISNNIWSKVKDSPTLVTATEVPFMPVLETAVKDPYDALTLPVSIAFMRKRRSAASNDMWGSSSRDVLFKASGATAWKTILSWIDYPYDMKVGCLGLPCESGTCEVTPDGGYKCKCFPGFKGRHCFGGIHIKECNSNPCKNGAQCEDEVNGFSCACLPGFTGNQCEIDIDECANNPCLGGVCNDHINNYTCICNPGKTGKHCEFDTTCMVSNPCLNGGMCDATYGGGYTCQCDVLFAGVHCQLAPFNCWRSTISSDYQSWPITDKFDKIAFTLSADHYVLGVRVGSTFPERVDVTVTIKITHSDGVLIVTKTVQRRFPDWTSDPIYFDQAVLLSGGQQYIAASLVEAPYYVSLRKYEEGESTVQCSGLIVTFSTVSSAEFADSNGSNVLEGRVPALILRSP</sequence>
<dbReference type="Pfam" id="PF12661">
    <property type="entry name" value="hEGF"/>
    <property type="match status" value="1"/>
</dbReference>
<dbReference type="PROSITE" id="PS01186">
    <property type="entry name" value="EGF_2"/>
    <property type="match status" value="2"/>
</dbReference>
<accession>A0A3M6UIL8</accession>
<proteinExistence type="predicted"/>
<dbReference type="CDD" id="cd00054">
    <property type="entry name" value="EGF_CA"/>
    <property type="match status" value="4"/>
</dbReference>
<reference evidence="15 16" key="1">
    <citation type="journal article" date="2018" name="Sci. Rep.">
        <title>Comparative analysis of the Pocillopora damicornis genome highlights role of immune system in coral evolution.</title>
        <authorList>
            <person name="Cunning R."/>
            <person name="Bay R.A."/>
            <person name="Gillette P."/>
            <person name="Baker A.C."/>
            <person name="Traylor-Knowles N."/>
        </authorList>
    </citation>
    <scope>NUCLEOTIDE SEQUENCE [LARGE SCALE GENOMIC DNA]</scope>
    <source>
        <strain evidence="15">RSMAS</strain>
        <tissue evidence="15">Whole animal</tissue>
    </source>
</reference>
<keyword evidence="10 12" id="KW-1015">Disulfide bond</keyword>
<feature type="disulfide bond" evidence="12">
    <location>
        <begin position="590"/>
        <end position="599"/>
    </location>
</feature>
<keyword evidence="4" id="KW-0812">Transmembrane</keyword>
<keyword evidence="7" id="KW-0106">Calcium</keyword>
<keyword evidence="8" id="KW-1133">Transmembrane helix</keyword>
<evidence type="ECO:0000256" key="12">
    <source>
        <dbReference type="PROSITE-ProRule" id="PRU00076"/>
    </source>
</evidence>
<dbReference type="InterPro" id="IPR000742">
    <property type="entry name" value="EGF"/>
</dbReference>
<evidence type="ECO:0000256" key="2">
    <source>
        <dbReference type="ARBA" id="ARBA00022475"/>
    </source>
</evidence>
<dbReference type="Gene3D" id="2.60.120.260">
    <property type="entry name" value="Galactose-binding domain-like"/>
    <property type="match status" value="2"/>
</dbReference>
<comment type="caution">
    <text evidence="15">The sequence shown here is derived from an EMBL/GenBank/DDBJ whole genome shotgun (WGS) entry which is preliminary data.</text>
</comment>
<comment type="caution">
    <text evidence="12">Lacks conserved residue(s) required for the propagation of feature annotation.</text>
</comment>
<organism evidence="15 16">
    <name type="scientific">Pocillopora damicornis</name>
    <name type="common">Cauliflower coral</name>
    <name type="synonym">Millepora damicornis</name>
    <dbReference type="NCBI Taxonomy" id="46731"/>
    <lineage>
        <taxon>Eukaryota</taxon>
        <taxon>Metazoa</taxon>
        <taxon>Cnidaria</taxon>
        <taxon>Anthozoa</taxon>
        <taxon>Hexacorallia</taxon>
        <taxon>Scleractinia</taxon>
        <taxon>Astrocoeniina</taxon>
        <taxon>Pocilloporidae</taxon>
        <taxon>Pocillopora</taxon>
    </lineage>
</organism>
<evidence type="ECO:0000256" key="4">
    <source>
        <dbReference type="ARBA" id="ARBA00022692"/>
    </source>
</evidence>
<evidence type="ECO:0000259" key="13">
    <source>
        <dbReference type="PROSITE" id="PS50022"/>
    </source>
</evidence>
<evidence type="ECO:0000259" key="14">
    <source>
        <dbReference type="PROSITE" id="PS50026"/>
    </source>
</evidence>
<evidence type="ECO:0000256" key="9">
    <source>
        <dbReference type="ARBA" id="ARBA00023136"/>
    </source>
</evidence>
<dbReference type="GO" id="GO:0007157">
    <property type="term" value="P:heterophilic cell-cell adhesion via plasma membrane cell adhesion molecules"/>
    <property type="evidence" value="ECO:0007669"/>
    <property type="project" value="TreeGrafter"/>
</dbReference>
<evidence type="ECO:0000256" key="6">
    <source>
        <dbReference type="ARBA" id="ARBA00022737"/>
    </source>
</evidence>
<dbReference type="InterPro" id="IPR012983">
    <property type="entry name" value="PHR"/>
</dbReference>
<dbReference type="SMART" id="SM00179">
    <property type="entry name" value="EGF_CA"/>
    <property type="match status" value="4"/>
</dbReference>
<comment type="subcellular location">
    <subcellularLocation>
        <location evidence="1">Cell membrane</location>
        <topology evidence="1">Single-pass type I membrane protein</topology>
    </subcellularLocation>
</comment>
<dbReference type="GO" id="GO:0005509">
    <property type="term" value="F:calcium ion binding"/>
    <property type="evidence" value="ECO:0007669"/>
    <property type="project" value="InterPro"/>
</dbReference>
<dbReference type="Gene3D" id="2.10.25.10">
    <property type="entry name" value="Laminin"/>
    <property type="match status" value="4"/>
</dbReference>
<evidence type="ECO:0000256" key="5">
    <source>
        <dbReference type="ARBA" id="ARBA00022729"/>
    </source>
</evidence>